<gene>
    <name evidence="1" type="ORF">QCA50_018203</name>
</gene>
<comment type="caution">
    <text evidence="1">The sequence shown here is derived from an EMBL/GenBank/DDBJ whole genome shotgun (WGS) entry which is preliminary data.</text>
</comment>
<accession>A0AAW0FMH2</accession>
<sequence>MIMKDQEEEICHLKEMLKDKDHIIHGLTKTSKLRRLVDSSTINTPYLNSDSISRKLSLRLGAVTPPLTSKLDKENFAEVKEFKSSETNALNFVFFNLIMY</sequence>
<dbReference type="EMBL" id="JASBNA010000067">
    <property type="protein sequence ID" value="KAK7678768.1"/>
    <property type="molecule type" value="Genomic_DNA"/>
</dbReference>
<organism evidence="1 2">
    <name type="scientific">Cerrena zonata</name>
    <dbReference type="NCBI Taxonomy" id="2478898"/>
    <lineage>
        <taxon>Eukaryota</taxon>
        <taxon>Fungi</taxon>
        <taxon>Dikarya</taxon>
        <taxon>Basidiomycota</taxon>
        <taxon>Agaricomycotina</taxon>
        <taxon>Agaricomycetes</taxon>
        <taxon>Polyporales</taxon>
        <taxon>Cerrenaceae</taxon>
        <taxon>Cerrena</taxon>
    </lineage>
</organism>
<name>A0AAW0FMH2_9APHY</name>
<proteinExistence type="predicted"/>
<protein>
    <submittedName>
        <fullName evidence="1">Uncharacterized protein</fullName>
    </submittedName>
</protein>
<evidence type="ECO:0000313" key="1">
    <source>
        <dbReference type="EMBL" id="KAK7678768.1"/>
    </source>
</evidence>
<dbReference type="AlphaFoldDB" id="A0AAW0FMH2"/>
<evidence type="ECO:0000313" key="2">
    <source>
        <dbReference type="Proteomes" id="UP001385951"/>
    </source>
</evidence>
<keyword evidence="2" id="KW-1185">Reference proteome</keyword>
<dbReference type="Proteomes" id="UP001385951">
    <property type="component" value="Unassembled WGS sequence"/>
</dbReference>
<reference evidence="1 2" key="1">
    <citation type="submission" date="2022-09" db="EMBL/GenBank/DDBJ databases">
        <authorList>
            <person name="Palmer J.M."/>
        </authorList>
    </citation>
    <scope>NUCLEOTIDE SEQUENCE [LARGE SCALE GENOMIC DNA]</scope>
    <source>
        <strain evidence="1 2">DSM 7382</strain>
    </source>
</reference>